<evidence type="ECO:0000256" key="5">
    <source>
        <dbReference type="SAM" id="Phobius"/>
    </source>
</evidence>
<feature type="domain" description="O-antigen ligase-related" evidence="6">
    <location>
        <begin position="232"/>
        <end position="380"/>
    </location>
</feature>
<keyword evidence="4 5" id="KW-0472">Membrane</keyword>
<organism evidence="7 8">
    <name type="scientific">Rhizobium wenxiniae</name>
    <dbReference type="NCBI Taxonomy" id="1737357"/>
    <lineage>
        <taxon>Bacteria</taxon>
        <taxon>Pseudomonadati</taxon>
        <taxon>Pseudomonadota</taxon>
        <taxon>Alphaproteobacteria</taxon>
        <taxon>Hyphomicrobiales</taxon>
        <taxon>Rhizobiaceae</taxon>
        <taxon>Rhizobium/Agrobacterium group</taxon>
        <taxon>Rhizobium</taxon>
    </lineage>
</organism>
<feature type="transmembrane region" description="Helical" evidence="5">
    <location>
        <begin position="224"/>
        <end position="240"/>
    </location>
</feature>
<comment type="caution">
    <text evidence="7">The sequence shown here is derived from an EMBL/GenBank/DDBJ whole genome shotgun (WGS) entry which is preliminary data.</text>
</comment>
<proteinExistence type="predicted"/>
<reference evidence="7 8" key="1">
    <citation type="submission" date="2020-08" db="EMBL/GenBank/DDBJ databases">
        <title>Genomic Encyclopedia of Type Strains, Phase IV (KMG-IV): sequencing the most valuable type-strain genomes for metagenomic binning, comparative biology and taxonomic classification.</title>
        <authorList>
            <person name="Goeker M."/>
        </authorList>
    </citation>
    <scope>NUCLEOTIDE SEQUENCE [LARGE SCALE GENOMIC DNA]</scope>
    <source>
        <strain evidence="7 8">DSM 100734</strain>
    </source>
</reference>
<name>A0A7W9Y4M5_9HYPH</name>
<dbReference type="PANTHER" id="PTHR37422:SF23">
    <property type="entry name" value="TEICHURONIC ACID BIOSYNTHESIS PROTEIN TUAE"/>
    <property type="match status" value="1"/>
</dbReference>
<evidence type="ECO:0000256" key="3">
    <source>
        <dbReference type="ARBA" id="ARBA00022989"/>
    </source>
</evidence>
<dbReference type="Pfam" id="PF04932">
    <property type="entry name" value="Wzy_C"/>
    <property type="match status" value="1"/>
</dbReference>
<feature type="transmembrane region" description="Helical" evidence="5">
    <location>
        <begin position="109"/>
        <end position="126"/>
    </location>
</feature>
<evidence type="ECO:0000256" key="1">
    <source>
        <dbReference type="ARBA" id="ARBA00004141"/>
    </source>
</evidence>
<sequence length="463" mass="50420">MLVLLFWGPIVIGLLNYGAVEIQTVALMVVPVFLMIAVVSIVNGISERTRVALVSALVLIIMAFAWVALQAMPLPSALFAQPAWQDVAGIAPSGSASISLAPGDDWPSALRIALPLGIFMLALLLFDTDDRAVGAVKALAVSGGIVSVLSILQFEVAPDALLFWPKIAYLDSLTGFFVNRNTAATYFGLILLLNLALLLHALGDPGIGFADLRRWWYRDSKWRALGYGLWFSTSLIALMLTKSRAGLLSCLFAITCLLVLRLFRRSKRQRVGRPSSAPRIAPWLKRSLQLVAIVLILFLVLQIFGGRTLLRAEAQGVGDSRYCVMPGILSAVANQFPWGAGLASFEDVFPGYRDPACGLYGIWGRAHNFYLEGIFTFGLMFVMMAMVAFLMLLRFFWIGLRQRRGLRFGPEIGLSALLLVAIHSAFDFSLQISGMAVIVAVLLAPLVTISLNPPGKSSSARYP</sequence>
<protein>
    <recommendedName>
        <fullName evidence="6">O-antigen ligase-related domain-containing protein</fullName>
    </recommendedName>
</protein>
<dbReference type="InterPro" id="IPR007016">
    <property type="entry name" value="O-antigen_ligase-rel_domated"/>
</dbReference>
<feature type="transmembrane region" description="Helical" evidence="5">
    <location>
        <begin position="408"/>
        <end position="426"/>
    </location>
</feature>
<comment type="subcellular location">
    <subcellularLocation>
        <location evidence="1">Membrane</location>
        <topology evidence="1">Multi-pass membrane protein</topology>
    </subcellularLocation>
</comment>
<feature type="transmembrane region" description="Helical" evidence="5">
    <location>
        <begin position="51"/>
        <end position="69"/>
    </location>
</feature>
<dbReference type="PANTHER" id="PTHR37422">
    <property type="entry name" value="TEICHURONIC ACID BIOSYNTHESIS PROTEIN TUAE"/>
    <property type="match status" value="1"/>
</dbReference>
<keyword evidence="2 5" id="KW-0812">Transmembrane</keyword>
<dbReference type="GO" id="GO:0016020">
    <property type="term" value="C:membrane"/>
    <property type="evidence" value="ECO:0007669"/>
    <property type="project" value="UniProtKB-SubCell"/>
</dbReference>
<feature type="transmembrane region" description="Helical" evidence="5">
    <location>
        <begin position="6"/>
        <end position="39"/>
    </location>
</feature>
<dbReference type="EMBL" id="JACHEG010000002">
    <property type="protein sequence ID" value="MBB6161929.1"/>
    <property type="molecule type" value="Genomic_DNA"/>
</dbReference>
<dbReference type="InterPro" id="IPR051533">
    <property type="entry name" value="WaaL-like"/>
</dbReference>
<feature type="transmembrane region" description="Helical" evidence="5">
    <location>
        <begin position="184"/>
        <end position="203"/>
    </location>
</feature>
<evidence type="ECO:0000313" key="7">
    <source>
        <dbReference type="EMBL" id="MBB6161929.1"/>
    </source>
</evidence>
<evidence type="ECO:0000256" key="2">
    <source>
        <dbReference type="ARBA" id="ARBA00022692"/>
    </source>
</evidence>
<feature type="transmembrane region" description="Helical" evidence="5">
    <location>
        <begin position="374"/>
        <end position="396"/>
    </location>
</feature>
<feature type="transmembrane region" description="Helical" evidence="5">
    <location>
        <begin position="138"/>
        <end position="164"/>
    </location>
</feature>
<dbReference type="RefSeq" id="WP_183991638.1">
    <property type="nucleotide sequence ID" value="NZ_BMHW01000001.1"/>
</dbReference>
<accession>A0A7W9Y4M5</accession>
<evidence type="ECO:0000256" key="4">
    <source>
        <dbReference type="ARBA" id="ARBA00023136"/>
    </source>
</evidence>
<feature type="transmembrane region" description="Helical" evidence="5">
    <location>
        <begin position="246"/>
        <end position="263"/>
    </location>
</feature>
<dbReference type="Proteomes" id="UP000547879">
    <property type="component" value="Unassembled WGS sequence"/>
</dbReference>
<feature type="transmembrane region" description="Helical" evidence="5">
    <location>
        <begin position="432"/>
        <end position="451"/>
    </location>
</feature>
<feature type="transmembrane region" description="Helical" evidence="5">
    <location>
        <begin position="283"/>
        <end position="304"/>
    </location>
</feature>
<keyword evidence="8" id="KW-1185">Reference proteome</keyword>
<dbReference type="AlphaFoldDB" id="A0A7W9Y4M5"/>
<evidence type="ECO:0000313" key="8">
    <source>
        <dbReference type="Proteomes" id="UP000547879"/>
    </source>
</evidence>
<evidence type="ECO:0000259" key="6">
    <source>
        <dbReference type="Pfam" id="PF04932"/>
    </source>
</evidence>
<keyword evidence="3 5" id="KW-1133">Transmembrane helix</keyword>
<gene>
    <name evidence="7" type="ORF">HNQ72_001747</name>
</gene>